<name>A0ACB8Z2N1_ARCLA</name>
<reference evidence="1 2" key="2">
    <citation type="journal article" date="2022" name="Mol. Ecol. Resour.">
        <title>The genomes of chicory, endive, great burdock and yacon provide insights into Asteraceae paleo-polyploidization history and plant inulin production.</title>
        <authorList>
            <person name="Fan W."/>
            <person name="Wang S."/>
            <person name="Wang H."/>
            <person name="Wang A."/>
            <person name="Jiang F."/>
            <person name="Liu H."/>
            <person name="Zhao H."/>
            <person name="Xu D."/>
            <person name="Zhang Y."/>
        </authorList>
    </citation>
    <scope>NUCLEOTIDE SEQUENCE [LARGE SCALE GENOMIC DNA]</scope>
    <source>
        <strain evidence="2">cv. Niubang</strain>
    </source>
</reference>
<dbReference type="Proteomes" id="UP001055879">
    <property type="component" value="Linkage Group LG11"/>
</dbReference>
<evidence type="ECO:0000313" key="1">
    <source>
        <dbReference type="EMBL" id="KAI3692042.1"/>
    </source>
</evidence>
<keyword evidence="2" id="KW-1185">Reference proteome</keyword>
<gene>
    <name evidence="1" type="ORF">L6452_31850</name>
</gene>
<protein>
    <submittedName>
        <fullName evidence="1">Uncharacterized protein</fullName>
    </submittedName>
</protein>
<organism evidence="1 2">
    <name type="scientific">Arctium lappa</name>
    <name type="common">Greater burdock</name>
    <name type="synonym">Lappa major</name>
    <dbReference type="NCBI Taxonomy" id="4217"/>
    <lineage>
        <taxon>Eukaryota</taxon>
        <taxon>Viridiplantae</taxon>
        <taxon>Streptophyta</taxon>
        <taxon>Embryophyta</taxon>
        <taxon>Tracheophyta</taxon>
        <taxon>Spermatophyta</taxon>
        <taxon>Magnoliopsida</taxon>
        <taxon>eudicotyledons</taxon>
        <taxon>Gunneridae</taxon>
        <taxon>Pentapetalae</taxon>
        <taxon>asterids</taxon>
        <taxon>campanulids</taxon>
        <taxon>Asterales</taxon>
        <taxon>Asteraceae</taxon>
        <taxon>Carduoideae</taxon>
        <taxon>Cardueae</taxon>
        <taxon>Arctiinae</taxon>
        <taxon>Arctium</taxon>
    </lineage>
</organism>
<sequence length="210" mass="23733">MTLRRRHETVNSRRGKKRTGTIRRKRTRRPKNTRKSSVSQKKPTPQTPADSVMKQAELGGTSSSHQILKPAQQPACILKPPILILQTKNPTEDHQTSKTASASLPAQSFDEPECEVIVIQTYRNDEPITKIKARMYVSAKLIFTQLSEMGIDPKSIFAALMDTYPLCNSNPAVFDLLIRVYLQESLVNDALEMYGYGLEHRCSDYKNKIG</sequence>
<proteinExistence type="predicted"/>
<comment type="caution">
    <text evidence="1">The sequence shown here is derived from an EMBL/GenBank/DDBJ whole genome shotgun (WGS) entry which is preliminary data.</text>
</comment>
<dbReference type="EMBL" id="CM042057">
    <property type="protein sequence ID" value="KAI3692042.1"/>
    <property type="molecule type" value="Genomic_DNA"/>
</dbReference>
<accession>A0ACB8Z2N1</accession>
<reference evidence="2" key="1">
    <citation type="journal article" date="2022" name="Mol. Ecol. Resour.">
        <title>The genomes of chicory, endive, great burdock and yacon provide insights into Asteraceae palaeo-polyploidization history and plant inulin production.</title>
        <authorList>
            <person name="Fan W."/>
            <person name="Wang S."/>
            <person name="Wang H."/>
            <person name="Wang A."/>
            <person name="Jiang F."/>
            <person name="Liu H."/>
            <person name="Zhao H."/>
            <person name="Xu D."/>
            <person name="Zhang Y."/>
        </authorList>
    </citation>
    <scope>NUCLEOTIDE SEQUENCE [LARGE SCALE GENOMIC DNA]</scope>
    <source>
        <strain evidence="2">cv. Niubang</strain>
    </source>
</reference>
<evidence type="ECO:0000313" key="2">
    <source>
        <dbReference type="Proteomes" id="UP001055879"/>
    </source>
</evidence>